<protein>
    <submittedName>
        <fullName evidence="3">Phosphohydrolase</fullName>
    </submittedName>
</protein>
<dbReference type="Gene3D" id="3.30.450.40">
    <property type="match status" value="1"/>
</dbReference>
<dbReference type="SUPFAM" id="SSF55781">
    <property type="entry name" value="GAF domain-like"/>
    <property type="match status" value="1"/>
</dbReference>
<dbReference type="GO" id="GO:0008081">
    <property type="term" value="F:phosphoric diester hydrolase activity"/>
    <property type="evidence" value="ECO:0007669"/>
    <property type="project" value="UniProtKB-ARBA"/>
</dbReference>
<dbReference type="InterPro" id="IPR003018">
    <property type="entry name" value="GAF"/>
</dbReference>
<reference evidence="3 4" key="1">
    <citation type="submission" date="2017-07" db="EMBL/GenBank/DDBJ databases">
        <title>Acidovorax KNDSW TSA 6 genome sequence and assembly.</title>
        <authorList>
            <person name="Mayilraj S."/>
        </authorList>
    </citation>
    <scope>NUCLEOTIDE SEQUENCE [LARGE SCALE GENOMIC DNA]</scope>
    <source>
        <strain evidence="3 4">KNDSW-TSA6</strain>
    </source>
</reference>
<dbReference type="SUPFAM" id="SSF109604">
    <property type="entry name" value="HD-domain/PDEase-like"/>
    <property type="match status" value="2"/>
</dbReference>
<keyword evidence="4" id="KW-1185">Reference proteome</keyword>
<dbReference type="PANTHER" id="PTHR43155">
    <property type="entry name" value="CYCLIC DI-GMP PHOSPHODIESTERASE PA4108-RELATED"/>
    <property type="match status" value="1"/>
</dbReference>
<feature type="domain" description="HD-GYP" evidence="2">
    <location>
        <begin position="324"/>
        <end position="529"/>
    </location>
</feature>
<keyword evidence="3" id="KW-0378">Hydrolase</keyword>
<comment type="caution">
    <text evidence="3">The sequence shown here is derived from an EMBL/GenBank/DDBJ whole genome shotgun (WGS) entry which is preliminary data.</text>
</comment>
<dbReference type="Pfam" id="PF01590">
    <property type="entry name" value="GAF"/>
    <property type="match status" value="1"/>
</dbReference>
<keyword evidence="1" id="KW-0175">Coiled coil</keyword>
<dbReference type="EMBL" id="NOIG01000010">
    <property type="protein sequence ID" value="OYD49177.1"/>
    <property type="molecule type" value="Genomic_DNA"/>
</dbReference>
<dbReference type="OrthoDB" id="9774747at2"/>
<dbReference type="SMART" id="SM00471">
    <property type="entry name" value="HDc"/>
    <property type="match status" value="1"/>
</dbReference>
<proteinExistence type="predicted"/>
<dbReference type="RefSeq" id="WP_094290594.1">
    <property type="nucleotide sequence ID" value="NZ_JAMXHW010000012.1"/>
</dbReference>
<dbReference type="CDD" id="cd00077">
    <property type="entry name" value="HDc"/>
    <property type="match status" value="2"/>
</dbReference>
<dbReference type="PROSITE" id="PS51832">
    <property type="entry name" value="HD_GYP"/>
    <property type="match status" value="1"/>
</dbReference>
<dbReference type="Pfam" id="PF01966">
    <property type="entry name" value="HD"/>
    <property type="match status" value="1"/>
</dbReference>
<feature type="coiled-coil region" evidence="1">
    <location>
        <begin position="327"/>
        <end position="354"/>
    </location>
</feature>
<dbReference type="Proteomes" id="UP000215441">
    <property type="component" value="Unassembled WGS sequence"/>
</dbReference>
<gene>
    <name evidence="3" type="ORF">CBY09_16085</name>
</gene>
<accession>A0A235EKT3</accession>
<dbReference type="InterPro" id="IPR037522">
    <property type="entry name" value="HD_GYP_dom"/>
</dbReference>
<dbReference type="InterPro" id="IPR006674">
    <property type="entry name" value="HD_domain"/>
</dbReference>
<evidence type="ECO:0000313" key="3">
    <source>
        <dbReference type="EMBL" id="OYD49177.1"/>
    </source>
</evidence>
<dbReference type="SMART" id="SM00065">
    <property type="entry name" value="GAF"/>
    <property type="match status" value="1"/>
</dbReference>
<dbReference type="InterPro" id="IPR003607">
    <property type="entry name" value="HD/PDEase_dom"/>
</dbReference>
<dbReference type="PANTHER" id="PTHR43155:SF2">
    <property type="entry name" value="CYCLIC DI-GMP PHOSPHODIESTERASE PA4108"/>
    <property type="match status" value="1"/>
</dbReference>
<evidence type="ECO:0000256" key="1">
    <source>
        <dbReference type="SAM" id="Coils"/>
    </source>
</evidence>
<evidence type="ECO:0000259" key="2">
    <source>
        <dbReference type="PROSITE" id="PS51832"/>
    </source>
</evidence>
<dbReference type="Gene3D" id="1.10.3210.10">
    <property type="entry name" value="Hypothetical protein af1432"/>
    <property type="match status" value="2"/>
</dbReference>
<organism evidence="3 4">
    <name type="scientific">Acidovorax kalamii</name>
    <dbReference type="NCBI Taxonomy" id="2004485"/>
    <lineage>
        <taxon>Bacteria</taxon>
        <taxon>Pseudomonadati</taxon>
        <taxon>Pseudomonadota</taxon>
        <taxon>Betaproteobacteria</taxon>
        <taxon>Burkholderiales</taxon>
        <taxon>Comamonadaceae</taxon>
        <taxon>Acidovorax</taxon>
    </lineage>
</organism>
<sequence>MSKESTIHLFRRLEQLNGIGAALSRERDIDRLLENILEAAKTITGADGGTLYSVTEDQSALKFEILRTDSLGIRLGGTTGKPIDLPLLPLRTADGAPNDSLVAAHSAIHDRTVNIADAYSAAGFDFSGTRAFDQRTGYRSQSFLTVPMKNHDRELIGVLQLINARDPDTGEVITFSQADQSLAESLASQAAIALTNRLLITQLERLFESFVNLINLAIDEKSPYTGGHCQRVPALTMMLAEAVDATREGPLAGFSMTDRDRYELKMAGLLHDCGKITTPVHVVDKATKLQTIYDRIGLVDTRFEVLKRDAELAALRRQLALRPVVDARAEGQELQALQHEIHALEEDREFLRRSNTGTEAMRPEDQQRVRDIAAMRHWRNPQGVQTSFLSAEEVENLTIRAGTLNQSERDTINYHIVATIKMLETLPWPRHLKNVPEYAGGHHERMDGKGYPRGLTRDQMSLQARMMGIADIFEALTAADRPYKSGMTLSQALAIMCRMRDNGHIDPDLFEVFVREGVYLRYGQAFLDAGQVDGVDIEALGFQGASRP</sequence>
<evidence type="ECO:0000313" key="4">
    <source>
        <dbReference type="Proteomes" id="UP000215441"/>
    </source>
</evidence>
<dbReference type="Pfam" id="PF13487">
    <property type="entry name" value="HD_5"/>
    <property type="match status" value="1"/>
</dbReference>
<name>A0A235EKT3_9BURK</name>
<dbReference type="AlphaFoldDB" id="A0A235EKT3"/>
<dbReference type="InterPro" id="IPR029016">
    <property type="entry name" value="GAF-like_dom_sf"/>
</dbReference>